<dbReference type="Pfam" id="PF05488">
    <property type="entry name" value="PAAR_motif"/>
    <property type="match status" value="1"/>
</dbReference>
<reference evidence="1 2" key="2">
    <citation type="submission" date="2017-08" db="EMBL/GenBank/DDBJ databases">
        <title>WGS of novel Burkholderia cepaca complex species.</title>
        <authorList>
            <person name="Lipuma J."/>
            <person name="Spilker T."/>
        </authorList>
    </citation>
    <scope>NUCLEOTIDE SEQUENCE [LARGE SCALE GENOMIC DNA]</scope>
    <source>
        <strain evidence="1 2">AU17325</strain>
    </source>
</reference>
<sequence length="87" mass="8526">MTRPLIVLGDTSSHGGAVQTATTGLTANGIPVAGHGDTLQCPIHGPVLLQASGSGMQSNGKAPVRDGDTTTCGATLIASRSGVTWAG</sequence>
<comment type="caution">
    <text evidence="1">The sequence shown here is derived from an EMBL/GenBank/DDBJ whole genome shotgun (WGS) entry which is preliminary data.</text>
</comment>
<dbReference type="InterPro" id="IPR008727">
    <property type="entry name" value="PAAR_motif"/>
</dbReference>
<proteinExistence type="predicted"/>
<name>A0A228J498_9BURK</name>
<dbReference type="Gene3D" id="2.60.200.60">
    <property type="match status" value="1"/>
</dbReference>
<evidence type="ECO:0000313" key="1">
    <source>
        <dbReference type="EMBL" id="OXI49347.1"/>
    </source>
</evidence>
<organism evidence="1 2">
    <name type="scientific">Burkholderia aenigmatica</name>
    <dbReference type="NCBI Taxonomy" id="2015348"/>
    <lineage>
        <taxon>Bacteria</taxon>
        <taxon>Pseudomonadati</taxon>
        <taxon>Pseudomonadota</taxon>
        <taxon>Betaproteobacteria</taxon>
        <taxon>Burkholderiales</taxon>
        <taxon>Burkholderiaceae</taxon>
        <taxon>Burkholderia</taxon>
        <taxon>Burkholderia cepacia complex</taxon>
    </lineage>
</organism>
<dbReference type="AlphaFoldDB" id="A0A228J498"/>
<accession>A0A228J498</accession>
<dbReference type="Proteomes" id="UP000214600">
    <property type="component" value="Unassembled WGS sequence"/>
</dbReference>
<dbReference type="CDD" id="cd14744">
    <property type="entry name" value="PAAR_CT_2"/>
    <property type="match status" value="1"/>
</dbReference>
<dbReference type="OrthoDB" id="8565659at2"/>
<gene>
    <name evidence="1" type="ORF">CFB84_07615</name>
</gene>
<protein>
    <recommendedName>
        <fullName evidence="3">PAAR domain-containing protein</fullName>
    </recommendedName>
</protein>
<evidence type="ECO:0000313" key="2">
    <source>
        <dbReference type="Proteomes" id="UP000214600"/>
    </source>
</evidence>
<reference evidence="2" key="1">
    <citation type="submission" date="2017-06" db="EMBL/GenBank/DDBJ databases">
        <authorList>
            <person name="LiPuma J."/>
            <person name="Spilker T."/>
        </authorList>
    </citation>
    <scope>NUCLEOTIDE SEQUENCE [LARGE SCALE GENOMIC DNA]</scope>
    <source>
        <strain evidence="2">AU17325</strain>
    </source>
</reference>
<dbReference type="EMBL" id="NKFA01000003">
    <property type="protein sequence ID" value="OXI49347.1"/>
    <property type="molecule type" value="Genomic_DNA"/>
</dbReference>
<evidence type="ECO:0008006" key="3">
    <source>
        <dbReference type="Google" id="ProtNLM"/>
    </source>
</evidence>